<proteinExistence type="predicted"/>
<accession>A0A6A4IAS5</accession>
<dbReference type="Proteomes" id="UP000799118">
    <property type="component" value="Unassembled WGS sequence"/>
</dbReference>
<keyword evidence="2" id="KW-1185">Reference proteome</keyword>
<protein>
    <submittedName>
        <fullName evidence="1">Uncharacterized protein</fullName>
    </submittedName>
</protein>
<reference evidence="1" key="1">
    <citation type="journal article" date="2019" name="Environ. Microbiol.">
        <title>Fungal ecological strategies reflected in gene transcription - a case study of two litter decomposers.</title>
        <authorList>
            <person name="Barbi F."/>
            <person name="Kohler A."/>
            <person name="Barry K."/>
            <person name="Baskaran P."/>
            <person name="Daum C."/>
            <person name="Fauchery L."/>
            <person name="Ihrmark K."/>
            <person name="Kuo A."/>
            <person name="LaButti K."/>
            <person name="Lipzen A."/>
            <person name="Morin E."/>
            <person name="Grigoriev I.V."/>
            <person name="Henrissat B."/>
            <person name="Lindahl B."/>
            <person name="Martin F."/>
        </authorList>
    </citation>
    <scope>NUCLEOTIDE SEQUENCE</scope>
    <source>
        <strain evidence="1">JB14</strain>
    </source>
</reference>
<dbReference type="AlphaFoldDB" id="A0A6A4IAS5"/>
<evidence type="ECO:0000313" key="1">
    <source>
        <dbReference type="EMBL" id="KAE9405825.1"/>
    </source>
</evidence>
<name>A0A6A4IAS5_9AGAR</name>
<gene>
    <name evidence="1" type="ORF">BT96DRAFT_305849</name>
</gene>
<organism evidence="1 2">
    <name type="scientific">Gymnopus androsaceus JB14</name>
    <dbReference type="NCBI Taxonomy" id="1447944"/>
    <lineage>
        <taxon>Eukaryota</taxon>
        <taxon>Fungi</taxon>
        <taxon>Dikarya</taxon>
        <taxon>Basidiomycota</taxon>
        <taxon>Agaricomycotina</taxon>
        <taxon>Agaricomycetes</taxon>
        <taxon>Agaricomycetidae</taxon>
        <taxon>Agaricales</taxon>
        <taxon>Marasmiineae</taxon>
        <taxon>Omphalotaceae</taxon>
        <taxon>Gymnopus</taxon>
    </lineage>
</organism>
<evidence type="ECO:0000313" key="2">
    <source>
        <dbReference type="Proteomes" id="UP000799118"/>
    </source>
</evidence>
<dbReference type="EMBL" id="ML769406">
    <property type="protein sequence ID" value="KAE9405825.1"/>
    <property type="molecule type" value="Genomic_DNA"/>
</dbReference>
<sequence>MAVLARILYGICSSLINHWSRSAESRAETQVRHHYDDYLLIANLGKDLPSLQVKTWSTFLS</sequence>